<proteinExistence type="predicted"/>
<evidence type="ECO:0000313" key="1">
    <source>
        <dbReference type="EMBL" id="QCE00347.1"/>
    </source>
</evidence>
<keyword evidence="2" id="KW-1185">Reference proteome</keyword>
<accession>A0A4D6MK27</accession>
<protein>
    <submittedName>
        <fullName evidence="1">Uncharacterized protein</fullName>
    </submittedName>
</protein>
<organism evidence="1 2">
    <name type="scientific">Vigna unguiculata</name>
    <name type="common">Cowpea</name>
    <dbReference type="NCBI Taxonomy" id="3917"/>
    <lineage>
        <taxon>Eukaryota</taxon>
        <taxon>Viridiplantae</taxon>
        <taxon>Streptophyta</taxon>
        <taxon>Embryophyta</taxon>
        <taxon>Tracheophyta</taxon>
        <taxon>Spermatophyta</taxon>
        <taxon>Magnoliopsida</taxon>
        <taxon>eudicotyledons</taxon>
        <taxon>Gunneridae</taxon>
        <taxon>Pentapetalae</taxon>
        <taxon>rosids</taxon>
        <taxon>fabids</taxon>
        <taxon>Fabales</taxon>
        <taxon>Fabaceae</taxon>
        <taxon>Papilionoideae</taxon>
        <taxon>50 kb inversion clade</taxon>
        <taxon>NPAAA clade</taxon>
        <taxon>indigoferoid/millettioid clade</taxon>
        <taxon>Phaseoleae</taxon>
        <taxon>Vigna</taxon>
    </lineage>
</organism>
<name>A0A4D6MK27_VIGUN</name>
<dbReference type="EMBL" id="CP039351">
    <property type="protein sequence ID" value="QCE00347.1"/>
    <property type="molecule type" value="Genomic_DNA"/>
</dbReference>
<evidence type="ECO:0000313" key="2">
    <source>
        <dbReference type="Proteomes" id="UP000501690"/>
    </source>
</evidence>
<dbReference type="Proteomes" id="UP000501690">
    <property type="component" value="Linkage Group LG7"/>
</dbReference>
<dbReference type="AlphaFoldDB" id="A0A4D6MK27"/>
<gene>
    <name evidence="1" type="ORF">DEO72_LG7g1637</name>
</gene>
<sequence length="65" mass="7237">MLGCISGVVLVVDVHEMEALALALSGEFMRRKVLSVSLLVFGGGTYEANGVEHWVVYLWCFAWFE</sequence>
<reference evidence="1 2" key="1">
    <citation type="submission" date="2019-04" db="EMBL/GenBank/DDBJ databases">
        <title>An improved genome assembly and genetic linkage map for asparagus bean, Vigna unguiculata ssp. sesquipedialis.</title>
        <authorList>
            <person name="Xia Q."/>
            <person name="Zhang R."/>
            <person name="Dong Y."/>
        </authorList>
    </citation>
    <scope>NUCLEOTIDE SEQUENCE [LARGE SCALE GENOMIC DNA]</scope>
    <source>
        <tissue evidence="1">Leaf</tissue>
    </source>
</reference>